<dbReference type="PANTHER" id="PTHR48024">
    <property type="entry name" value="GEO13361P1-RELATED"/>
    <property type="match status" value="1"/>
</dbReference>
<feature type="domain" description="RRM" evidence="3">
    <location>
        <begin position="36"/>
        <end position="115"/>
    </location>
</feature>
<dbReference type="Gene3D" id="3.30.70.330">
    <property type="match status" value="2"/>
</dbReference>
<dbReference type="VEuPathDB" id="TrichDB:TRFO_06488"/>
<dbReference type="OrthoDB" id="439808at2759"/>
<dbReference type="AlphaFoldDB" id="A0A1J4K357"/>
<dbReference type="RefSeq" id="XP_068357294.1">
    <property type="nucleotide sequence ID" value="XM_068493128.1"/>
</dbReference>
<dbReference type="CDD" id="cd00590">
    <property type="entry name" value="RRM_SF"/>
    <property type="match status" value="1"/>
</dbReference>
<dbReference type="InterPro" id="IPR000504">
    <property type="entry name" value="RRM_dom"/>
</dbReference>
<dbReference type="PANTHER" id="PTHR48024:SF56">
    <property type="entry name" value="HETEROGENEOUS NUCLEAR RIBONUCLEOPROTEIN A0"/>
    <property type="match status" value="1"/>
</dbReference>
<dbReference type="GO" id="GO:0005634">
    <property type="term" value="C:nucleus"/>
    <property type="evidence" value="ECO:0007669"/>
    <property type="project" value="TreeGrafter"/>
</dbReference>
<dbReference type="Proteomes" id="UP000179807">
    <property type="component" value="Unassembled WGS sequence"/>
</dbReference>
<dbReference type="Pfam" id="PF00076">
    <property type="entry name" value="RRM_1"/>
    <property type="match status" value="2"/>
</dbReference>
<dbReference type="InterPro" id="IPR050886">
    <property type="entry name" value="RNA-binding_reg"/>
</dbReference>
<evidence type="ECO:0000313" key="4">
    <source>
        <dbReference type="EMBL" id="OHT04158.1"/>
    </source>
</evidence>
<dbReference type="PROSITE" id="PS50102">
    <property type="entry name" value="RRM"/>
    <property type="match status" value="2"/>
</dbReference>
<organism evidence="4 5">
    <name type="scientific">Tritrichomonas foetus</name>
    <dbReference type="NCBI Taxonomy" id="1144522"/>
    <lineage>
        <taxon>Eukaryota</taxon>
        <taxon>Metamonada</taxon>
        <taxon>Parabasalia</taxon>
        <taxon>Tritrichomonadida</taxon>
        <taxon>Tritrichomonadidae</taxon>
        <taxon>Tritrichomonas</taxon>
    </lineage>
</organism>
<dbReference type="EMBL" id="MLAK01000804">
    <property type="protein sequence ID" value="OHT04158.1"/>
    <property type="molecule type" value="Genomic_DNA"/>
</dbReference>
<dbReference type="InterPro" id="IPR012677">
    <property type="entry name" value="Nucleotide-bd_a/b_plait_sf"/>
</dbReference>
<proteinExistence type="predicted"/>
<evidence type="ECO:0000259" key="3">
    <source>
        <dbReference type="PROSITE" id="PS50102"/>
    </source>
</evidence>
<dbReference type="InterPro" id="IPR035979">
    <property type="entry name" value="RBD_domain_sf"/>
</dbReference>
<dbReference type="SMART" id="SM00360">
    <property type="entry name" value="RRM"/>
    <property type="match status" value="2"/>
</dbReference>
<dbReference type="SUPFAM" id="SSF54928">
    <property type="entry name" value="RNA-binding domain, RBD"/>
    <property type="match status" value="1"/>
</dbReference>
<name>A0A1J4K357_9EUKA</name>
<sequence length="222" mass="25777">MPYSIRLFFNHLSFLFELERRFWLGHFAVMSNVEVNTVFVRNLNYQTTQENLTAAFQKFGEVKNARIIKQRFRGEVVSRGIGFVEFASEEQARAALSATDLQLDGRKLSLQQARPRIERKRDTAFIRGIKEGTTVEHVKAAFAQYKPVDARIVRTNNDRGLGFGFVKFESTEARDNAVKASRTVTINGEESQLRFARLDFDAPPRRRFRGRRRRMNRAPRSQ</sequence>
<evidence type="ECO:0000313" key="5">
    <source>
        <dbReference type="Proteomes" id="UP000179807"/>
    </source>
</evidence>
<dbReference type="GeneID" id="94827832"/>
<accession>A0A1J4K357</accession>
<dbReference type="GO" id="GO:0003723">
    <property type="term" value="F:RNA binding"/>
    <property type="evidence" value="ECO:0007669"/>
    <property type="project" value="UniProtKB-UniRule"/>
</dbReference>
<reference evidence="4" key="1">
    <citation type="submission" date="2016-10" db="EMBL/GenBank/DDBJ databases">
        <authorList>
            <person name="Benchimol M."/>
            <person name="Almeida L.G."/>
            <person name="Vasconcelos A.T."/>
            <person name="Perreira-Neves A."/>
            <person name="Rosa I.A."/>
            <person name="Tasca T."/>
            <person name="Bogo M.R."/>
            <person name="de Souza W."/>
        </authorList>
    </citation>
    <scope>NUCLEOTIDE SEQUENCE [LARGE SCALE GENOMIC DNA]</scope>
    <source>
        <strain evidence="4">K</strain>
    </source>
</reference>
<keyword evidence="1 2" id="KW-0694">RNA-binding</keyword>
<evidence type="ECO:0000256" key="1">
    <source>
        <dbReference type="ARBA" id="ARBA00022884"/>
    </source>
</evidence>
<evidence type="ECO:0000256" key="2">
    <source>
        <dbReference type="PROSITE-ProRule" id="PRU00176"/>
    </source>
</evidence>
<keyword evidence="5" id="KW-1185">Reference proteome</keyword>
<protein>
    <submittedName>
        <fullName evidence="4">RNA-binding protein</fullName>
    </submittedName>
</protein>
<feature type="domain" description="RRM" evidence="3">
    <location>
        <begin position="122"/>
        <end position="203"/>
    </location>
</feature>
<gene>
    <name evidence="4" type="ORF">TRFO_06488</name>
</gene>
<comment type="caution">
    <text evidence="4">The sequence shown here is derived from an EMBL/GenBank/DDBJ whole genome shotgun (WGS) entry which is preliminary data.</text>
</comment>